<protein>
    <submittedName>
        <fullName evidence="7">DNA recombination protein RmuC</fullName>
    </submittedName>
</protein>
<evidence type="ECO:0000256" key="4">
    <source>
        <dbReference type="ARBA" id="ARBA00023172"/>
    </source>
</evidence>
<reference evidence="7 8" key="1">
    <citation type="journal article" date="2014" name="Genome Announc.">
        <title>Draft genome sequences of eight enterohepatic helicobacter species isolated from both laboratory and wild rodents.</title>
        <authorList>
            <person name="Sheh A."/>
            <person name="Shen Z."/>
            <person name="Fox J.G."/>
        </authorList>
    </citation>
    <scope>NUCLEOTIDE SEQUENCE [LARGE SCALE GENOMIC DNA]</scope>
    <source>
        <strain evidence="7 8">MIT 97-6194</strain>
    </source>
</reference>
<evidence type="ECO:0000313" key="9">
    <source>
        <dbReference type="Proteomes" id="UP000477070"/>
    </source>
</evidence>
<feature type="coiled-coil region" evidence="5">
    <location>
        <begin position="141"/>
        <end position="182"/>
    </location>
</feature>
<reference evidence="7 8" key="2">
    <citation type="journal article" date="2016" name="Infect. Immun.">
        <title>Helicobacter saguini, a Novel Helicobacter Isolated from Cotton-Top Tamarins with Ulcerative Colitis, Has Proinflammatory Properties and Induces Typhlocolitis and Dysplasia in Gnotobiotic IL-10-/- Mice.</title>
        <authorList>
            <person name="Shen Z."/>
            <person name="Mannion A."/>
            <person name="Whary M.T."/>
            <person name="Muthupalani S."/>
            <person name="Sheh A."/>
            <person name="Feng Y."/>
            <person name="Gong G."/>
            <person name="Vandamme P."/>
            <person name="Holcombe H.R."/>
            <person name="Paster B.J."/>
            <person name="Fox J.G."/>
        </authorList>
    </citation>
    <scope>NUCLEOTIDE SEQUENCE [LARGE SCALE GENOMIC DNA]</scope>
    <source>
        <strain evidence="7 8">MIT 97-6194</strain>
    </source>
</reference>
<dbReference type="Proteomes" id="UP000477070">
    <property type="component" value="Unassembled WGS sequence"/>
</dbReference>
<proteinExistence type="inferred from homology"/>
<dbReference type="PANTHER" id="PTHR30563">
    <property type="entry name" value="DNA RECOMBINATION PROTEIN RMUC"/>
    <property type="match status" value="1"/>
</dbReference>
<reference evidence="6 9" key="4">
    <citation type="submission" date="2019-12" db="EMBL/GenBank/DDBJ databases">
        <title>Multi-Generational Helicobacter saguini Isolates.</title>
        <authorList>
            <person name="Mannion A."/>
            <person name="Shen Z."/>
            <person name="Fox J.G."/>
        </authorList>
    </citation>
    <scope>NUCLEOTIDE SEQUENCE [LARGE SCALE GENOMIC DNA]</scope>
    <source>
        <strain evidence="6">16-048</strain>
        <strain evidence="9">16-048 (F4)</strain>
    </source>
</reference>
<organism evidence="7 8">
    <name type="scientific">Helicobacter saguini</name>
    <dbReference type="NCBI Taxonomy" id="1548018"/>
    <lineage>
        <taxon>Bacteria</taxon>
        <taxon>Pseudomonadati</taxon>
        <taxon>Campylobacterota</taxon>
        <taxon>Epsilonproteobacteria</taxon>
        <taxon>Campylobacterales</taxon>
        <taxon>Helicobacteraceae</taxon>
        <taxon>Helicobacter</taxon>
    </lineage>
</organism>
<dbReference type="EMBL" id="JRMP02000002">
    <property type="protein sequence ID" value="TLD95622.1"/>
    <property type="molecule type" value="Genomic_DNA"/>
</dbReference>
<keyword evidence="8" id="KW-1185">Reference proteome</keyword>
<dbReference type="OrthoDB" id="9765111at2"/>
<reference evidence="7" key="3">
    <citation type="submission" date="2018-04" db="EMBL/GenBank/DDBJ databases">
        <authorList>
            <person name="Sheh A."/>
            <person name="Shen Z."/>
            <person name="Mannion A.J."/>
            <person name="Fox J.G."/>
        </authorList>
    </citation>
    <scope>NUCLEOTIDE SEQUENCE</scope>
    <source>
        <strain evidence="7">MIT 97-6194</strain>
    </source>
</reference>
<feature type="coiled-coil region" evidence="5">
    <location>
        <begin position="366"/>
        <end position="393"/>
    </location>
</feature>
<sequence length="440" mass="50059">MEIQANFDKKLQEILEQKDYLIKEITESKDAKIDSIITEKEKKVTEIMQYYNEKISLLVKENENKLQNALKEQEIKLDSINNQKQSELKELLHTERERQIALLTQKFTELSSKILDEKSKKFNENQEYSLKPLKEEISLFKQEIEKNTKDSIDKHARLEENIKKLLSESEKVSKEANNLTNALKGDNKMQGGWGEILLERLLELSGLKKGIEYETQVTIKNENTNLRPDVIITLPSERKVVVDSKVSLSAYERYVNGGNKTDLHAHIESVKKHIKGLQGKEYQKVVGENAGNKLDFVIMFMPIEGAFSAIVGDGLFEEGFKKGVILATPSTLLVILRLIENIWTNEAKDKNILKILGECEKLIGSYEKFKGNMKKIDKALDNAKDEFSKAQKELFGGNKSMGNILGNIQNYMSKSSNDAIDVTNIADVKTSLLIKSNVDN</sequence>
<evidence type="ECO:0000313" key="6">
    <source>
        <dbReference type="EMBL" id="MWV69785.1"/>
    </source>
</evidence>
<feature type="coiled-coil region" evidence="5">
    <location>
        <begin position="52"/>
        <end position="97"/>
    </location>
</feature>
<gene>
    <name evidence="6" type="primary">rmuC</name>
    <name evidence="6" type="ORF">DCO61_07180</name>
    <name evidence="7" type="ORF">LS64_001855</name>
</gene>
<dbReference type="EMBL" id="QBIU01000001">
    <property type="protein sequence ID" value="MWV69785.1"/>
    <property type="molecule type" value="Genomic_DNA"/>
</dbReference>
<evidence type="ECO:0000313" key="8">
    <source>
        <dbReference type="Proteomes" id="UP000029714"/>
    </source>
</evidence>
<dbReference type="Pfam" id="PF02646">
    <property type="entry name" value="RmuC"/>
    <property type="match status" value="1"/>
</dbReference>
<comment type="similarity">
    <text evidence="2">Belongs to the RmuC family.</text>
</comment>
<evidence type="ECO:0000256" key="2">
    <source>
        <dbReference type="ARBA" id="ARBA00009840"/>
    </source>
</evidence>
<keyword evidence="4" id="KW-0233">DNA recombination</keyword>
<comment type="caution">
    <text evidence="7">The sequence shown here is derived from an EMBL/GenBank/DDBJ whole genome shotgun (WGS) entry which is preliminary data.</text>
</comment>
<evidence type="ECO:0000256" key="1">
    <source>
        <dbReference type="ARBA" id="ARBA00003416"/>
    </source>
</evidence>
<name>A0A4V6I2C9_9HELI</name>
<evidence type="ECO:0000256" key="3">
    <source>
        <dbReference type="ARBA" id="ARBA00023054"/>
    </source>
</evidence>
<dbReference type="Proteomes" id="UP000029714">
    <property type="component" value="Unassembled WGS sequence"/>
</dbReference>
<evidence type="ECO:0000256" key="5">
    <source>
        <dbReference type="SAM" id="Coils"/>
    </source>
</evidence>
<dbReference type="RefSeq" id="WP_138127230.1">
    <property type="nucleotide sequence ID" value="NZ_JRMP02000002.1"/>
</dbReference>
<evidence type="ECO:0000313" key="7">
    <source>
        <dbReference type="EMBL" id="TLD95622.1"/>
    </source>
</evidence>
<comment type="function">
    <text evidence="1">Involved in DNA recombination.</text>
</comment>
<dbReference type="AlphaFoldDB" id="A0A4V6I2C9"/>
<dbReference type="GO" id="GO:0006310">
    <property type="term" value="P:DNA recombination"/>
    <property type="evidence" value="ECO:0007669"/>
    <property type="project" value="UniProtKB-KW"/>
</dbReference>
<accession>A0A4V6I2C9</accession>
<keyword evidence="3 5" id="KW-0175">Coiled coil</keyword>
<dbReference type="InterPro" id="IPR003798">
    <property type="entry name" value="DNA_recombination_RmuC"/>
</dbReference>
<dbReference type="PANTHER" id="PTHR30563:SF0">
    <property type="entry name" value="DNA RECOMBINATION PROTEIN RMUC"/>
    <property type="match status" value="1"/>
</dbReference>